<accession>A0ABT1YWW1</accession>
<evidence type="ECO:0000259" key="1">
    <source>
        <dbReference type="Pfam" id="PF08279"/>
    </source>
</evidence>
<dbReference type="InterPro" id="IPR013196">
    <property type="entry name" value="HTH_11"/>
</dbReference>
<dbReference type="InterPro" id="IPR036390">
    <property type="entry name" value="WH_DNA-bd_sf"/>
</dbReference>
<dbReference type="Pfam" id="PF08279">
    <property type="entry name" value="HTH_11"/>
    <property type="match status" value="1"/>
</dbReference>
<name>A0ABT1YWW1_9RHOB</name>
<dbReference type="InterPro" id="IPR036388">
    <property type="entry name" value="WH-like_DNA-bd_sf"/>
</dbReference>
<dbReference type="InterPro" id="IPR026881">
    <property type="entry name" value="WYL_dom"/>
</dbReference>
<comment type="caution">
    <text evidence="3">The sequence shown here is derived from an EMBL/GenBank/DDBJ whole genome shotgun (WGS) entry which is preliminary data.</text>
</comment>
<dbReference type="PANTHER" id="PTHR34580:SF3">
    <property type="entry name" value="PROTEIN PAFB"/>
    <property type="match status" value="1"/>
</dbReference>
<evidence type="ECO:0000313" key="4">
    <source>
        <dbReference type="Proteomes" id="UP001165396"/>
    </source>
</evidence>
<keyword evidence="4" id="KW-1185">Reference proteome</keyword>
<proteinExistence type="predicted"/>
<feature type="domain" description="WYL" evidence="2">
    <location>
        <begin position="140"/>
        <end position="204"/>
    </location>
</feature>
<reference evidence="3" key="1">
    <citation type="submission" date="2022-07" db="EMBL/GenBank/DDBJ databases">
        <title>Pseudosulfitobacter sp. strain AP-MA-4, whole genome sequence.</title>
        <authorList>
            <person name="Jiang Y."/>
        </authorList>
    </citation>
    <scope>NUCLEOTIDE SEQUENCE</scope>
    <source>
        <strain evidence="3">AP-MA-4</strain>
    </source>
</reference>
<evidence type="ECO:0000313" key="3">
    <source>
        <dbReference type="EMBL" id="MCR8825371.1"/>
    </source>
</evidence>
<gene>
    <name evidence="3" type="ORF">NTA49_02355</name>
</gene>
<sequence length="236" mass="26529">MSRTHRLFQLMQHLRRLSPPVTAQHLACDMDVSLRTVYRDIDALRGLGAVIDGEAGFGFTLIEDATLPPLGFEDDELEALVLGLRDVAVIGDPALAKAAESALVKIQARVPPRQAHRLKHAILDAQRFRRPCPPTIDVGRLRSATWEELCVRFAYSDAAAQQTERTVRPLGIVYLDQNNVLLAWCLLRQDFRTFRLDRMHDLEVTGTSFRPHRVALLRQHLERIRAESCAHDAGGA</sequence>
<dbReference type="RefSeq" id="WP_258293041.1">
    <property type="nucleotide sequence ID" value="NZ_JANKJG010000001.1"/>
</dbReference>
<dbReference type="PROSITE" id="PS52050">
    <property type="entry name" value="WYL"/>
    <property type="match status" value="1"/>
</dbReference>
<evidence type="ECO:0000259" key="2">
    <source>
        <dbReference type="Pfam" id="PF13280"/>
    </source>
</evidence>
<dbReference type="Pfam" id="PF13280">
    <property type="entry name" value="WYL"/>
    <property type="match status" value="1"/>
</dbReference>
<dbReference type="Proteomes" id="UP001165396">
    <property type="component" value="Unassembled WGS sequence"/>
</dbReference>
<protein>
    <submittedName>
        <fullName evidence="3">YafY family transcriptional regulator</fullName>
    </submittedName>
</protein>
<dbReference type="Gene3D" id="1.10.10.10">
    <property type="entry name" value="Winged helix-like DNA-binding domain superfamily/Winged helix DNA-binding domain"/>
    <property type="match status" value="1"/>
</dbReference>
<feature type="domain" description="Helix-turn-helix type 11" evidence="1">
    <location>
        <begin position="6"/>
        <end position="59"/>
    </location>
</feature>
<dbReference type="InterPro" id="IPR051534">
    <property type="entry name" value="CBASS_pafABC_assoc_protein"/>
</dbReference>
<dbReference type="EMBL" id="JANKJG010000001">
    <property type="protein sequence ID" value="MCR8825371.1"/>
    <property type="molecule type" value="Genomic_DNA"/>
</dbReference>
<dbReference type="SUPFAM" id="SSF46785">
    <property type="entry name" value="Winged helix' DNA-binding domain"/>
    <property type="match status" value="1"/>
</dbReference>
<organism evidence="3 4">
    <name type="scientific">Pseudosulfitobacter koreensis</name>
    <dbReference type="NCBI Taxonomy" id="2968472"/>
    <lineage>
        <taxon>Bacteria</taxon>
        <taxon>Pseudomonadati</taxon>
        <taxon>Pseudomonadota</taxon>
        <taxon>Alphaproteobacteria</taxon>
        <taxon>Rhodobacterales</taxon>
        <taxon>Roseobacteraceae</taxon>
        <taxon>Pseudosulfitobacter</taxon>
    </lineage>
</organism>
<dbReference type="PANTHER" id="PTHR34580">
    <property type="match status" value="1"/>
</dbReference>